<organism evidence="2 3">
    <name type="scientific">Leptidea sinapis</name>
    <dbReference type="NCBI Taxonomy" id="189913"/>
    <lineage>
        <taxon>Eukaryota</taxon>
        <taxon>Metazoa</taxon>
        <taxon>Ecdysozoa</taxon>
        <taxon>Arthropoda</taxon>
        <taxon>Hexapoda</taxon>
        <taxon>Insecta</taxon>
        <taxon>Pterygota</taxon>
        <taxon>Neoptera</taxon>
        <taxon>Endopterygota</taxon>
        <taxon>Lepidoptera</taxon>
        <taxon>Glossata</taxon>
        <taxon>Ditrysia</taxon>
        <taxon>Papilionoidea</taxon>
        <taxon>Pieridae</taxon>
        <taxon>Dismorphiinae</taxon>
        <taxon>Leptidea</taxon>
    </lineage>
</organism>
<dbReference type="EMBL" id="FZQP02000715">
    <property type="protein sequence ID" value="VVC90129.1"/>
    <property type="molecule type" value="Genomic_DNA"/>
</dbReference>
<feature type="compositionally biased region" description="Basic and acidic residues" evidence="1">
    <location>
        <begin position="18"/>
        <end position="54"/>
    </location>
</feature>
<feature type="region of interest" description="Disordered" evidence="1">
    <location>
        <begin position="1"/>
        <end position="54"/>
    </location>
</feature>
<dbReference type="AlphaFoldDB" id="A0A5E4PZ16"/>
<reference evidence="2 3" key="1">
    <citation type="submission" date="2017-07" db="EMBL/GenBank/DDBJ databases">
        <authorList>
            <person name="Talla V."/>
            <person name="Backstrom N."/>
        </authorList>
    </citation>
    <scope>NUCLEOTIDE SEQUENCE [LARGE SCALE GENOMIC DNA]</scope>
</reference>
<evidence type="ECO:0000313" key="2">
    <source>
        <dbReference type="EMBL" id="VVC90129.1"/>
    </source>
</evidence>
<dbReference type="Proteomes" id="UP000324832">
    <property type="component" value="Unassembled WGS sequence"/>
</dbReference>
<evidence type="ECO:0000256" key="1">
    <source>
        <dbReference type="SAM" id="MobiDB-lite"/>
    </source>
</evidence>
<evidence type="ECO:0000313" key="3">
    <source>
        <dbReference type="Proteomes" id="UP000324832"/>
    </source>
</evidence>
<accession>A0A5E4PZ16</accession>
<proteinExistence type="predicted"/>
<gene>
    <name evidence="2" type="ORF">LSINAPIS_LOCUS3113</name>
</gene>
<sequence>MSQGAEKRPLQSPEELQEAIRRRLEPVASSSRRELPRGEKEKEKEEEPKSMREQDVEELIELANTAGSTIMSAATGPTNRLNKSDLGLVGTQVQRLTVVVATLAGRLLKASEQSKAYRGEAGVPVVMERETYATMLRTGRTATQPKPLSMGTSIAVYLSEDSSIKTAEETKAVLKEAINPHTMGLQVARLRKVGNAGVVLQIRNREDIEKIRKAMPANLKVQETGQKTPLVAILNVSGHVKDGEDLLGALRSSVRSLRLRILNEEDSMTWTPKKAFPRWPSIRRQRGAPAQL</sequence>
<protein>
    <submittedName>
        <fullName evidence="2">Uncharacterized protein</fullName>
    </submittedName>
</protein>
<keyword evidence="3" id="KW-1185">Reference proteome</keyword>
<name>A0A5E4PZ16_9NEOP</name>